<dbReference type="EMBL" id="LRBV02000004">
    <property type="status" value="NOT_ANNOTATED_CDS"/>
    <property type="molecule type" value="Genomic_DNA"/>
</dbReference>
<dbReference type="SUPFAM" id="SSF56112">
    <property type="entry name" value="Protein kinase-like (PK-like)"/>
    <property type="match status" value="1"/>
</dbReference>
<dbReference type="CDD" id="cd17039">
    <property type="entry name" value="Ubl_ubiquitin_like"/>
    <property type="match status" value="1"/>
</dbReference>
<protein>
    <recommendedName>
        <fullName evidence="2">1-phosphatidylinositol 4-kinase</fullName>
        <ecNumber evidence="2">2.7.1.67</ecNumber>
    </recommendedName>
</protein>
<dbReference type="EnsemblPlants" id="QL04p060787:mrna">
    <property type="protein sequence ID" value="QL04p060787:mrna"/>
    <property type="gene ID" value="QL04p060787"/>
</dbReference>
<sequence>MSSAGVTVLSPVRDEPVVFPNNLHSEFNLCSEESIMVYLDMSGSMTPFRVLESDSIDSVKLKIQTCKGFVVKNQKLVCGGRELARSDSLVRDYGVADGNVLHLVLRLSDLQFINVRTVSGKEFKFHVERGKDVGYVKHEIAKKGKEFVDLDEQEVVYNGERVEDQRLIDDLCKHNDAVIHLLVRKSAKVRARPVEKNLELSIVVPQLIDGGVRDVDGENYRSKSDVGGKNSDRGYEADGEILPKKPPDRGFLLEPVIVNHKIKLPSVVWNMVNSTYGGLESGHYPIRSMEGTGGVYFMLDTSGQKYVSVFKPIDEEPMAVNNPRGLPLSLDGEGLKKGTRVGEGAFREVAAYILDHPKGGHRSLFGEGKGFAGVPPTFMVKCLHGGFNHPGDLTVKIGSLQMFTENNGSCEDMGPGAFPVEEVHKISVLDIRLANADRHAGNILLSKEQVDGKTLLIPIDHGYCLPETFEDCTFEWLYWPQARQPYSTETIDYIRSLDAEEDISLLKFHGWDVPLECARTLRISTMLLKKGVERGLSPFAIGSMICRENLKKESVIEEIVQEAQDSVLPSTSEATFLETVSQIMDHHLDKISRFPFL</sequence>
<feature type="domain" description="PI3K/PI4K catalytic" evidence="9">
    <location>
        <begin position="282"/>
        <end position="575"/>
    </location>
</feature>
<dbReference type="Gramene" id="QL04p060787:mrna">
    <property type="protein sequence ID" value="QL04p060787:mrna"/>
    <property type="gene ID" value="QL04p060787"/>
</dbReference>
<dbReference type="InParanoid" id="A0A7N2R3F3"/>
<dbReference type="EC" id="2.7.1.67" evidence="2"/>
<dbReference type="InterPro" id="IPR011009">
    <property type="entry name" value="Kinase-like_dom_sf"/>
</dbReference>
<evidence type="ECO:0000256" key="6">
    <source>
        <dbReference type="ARBA" id="ARBA00022840"/>
    </source>
</evidence>
<dbReference type="Pfam" id="PF00454">
    <property type="entry name" value="PI3_PI4_kinase"/>
    <property type="match status" value="1"/>
</dbReference>
<evidence type="ECO:0000313" key="10">
    <source>
        <dbReference type="EnsemblPlants" id="QL04p060787:mrna"/>
    </source>
</evidence>
<keyword evidence="5" id="KW-0418">Kinase</keyword>
<evidence type="ECO:0000256" key="5">
    <source>
        <dbReference type="ARBA" id="ARBA00022777"/>
    </source>
</evidence>
<dbReference type="Pfam" id="PF00240">
    <property type="entry name" value="ubiquitin"/>
    <property type="match status" value="2"/>
</dbReference>
<reference evidence="10 11" key="1">
    <citation type="journal article" date="2016" name="G3 (Bethesda)">
        <title>First Draft Assembly and Annotation of the Genome of a California Endemic Oak Quercus lobata Nee (Fagaceae).</title>
        <authorList>
            <person name="Sork V.L."/>
            <person name="Fitz-Gibbon S.T."/>
            <person name="Puiu D."/>
            <person name="Crepeau M."/>
            <person name="Gugger P.F."/>
            <person name="Sherman R."/>
            <person name="Stevens K."/>
            <person name="Langley C.H."/>
            <person name="Pellegrini M."/>
            <person name="Salzberg S.L."/>
        </authorList>
    </citation>
    <scope>NUCLEOTIDE SEQUENCE [LARGE SCALE GENOMIC DNA]</scope>
    <source>
        <strain evidence="10 11">cv. SW786</strain>
    </source>
</reference>
<dbReference type="GO" id="GO:0004430">
    <property type="term" value="F:1-phosphatidylinositol 4-kinase activity"/>
    <property type="evidence" value="ECO:0007669"/>
    <property type="project" value="UniProtKB-EC"/>
</dbReference>
<dbReference type="OrthoDB" id="5839at2759"/>
<proteinExistence type="inferred from homology"/>
<evidence type="ECO:0000256" key="4">
    <source>
        <dbReference type="ARBA" id="ARBA00022741"/>
    </source>
</evidence>
<evidence type="ECO:0000259" key="9">
    <source>
        <dbReference type="PROSITE" id="PS50290"/>
    </source>
</evidence>
<feature type="domain" description="Ubiquitin-like" evidence="8">
    <location>
        <begin position="35"/>
        <end position="106"/>
    </location>
</feature>
<feature type="domain" description="Ubiquitin-like" evidence="8">
    <location>
        <begin position="113"/>
        <end position="188"/>
    </location>
</feature>
<comment type="similarity">
    <text evidence="1">Belongs to the PI3/PI4-kinase family. Type II PI4K subfamily.</text>
</comment>
<reference evidence="10" key="2">
    <citation type="submission" date="2021-01" db="UniProtKB">
        <authorList>
            <consortium name="EnsemblPlants"/>
        </authorList>
    </citation>
    <scope>IDENTIFICATION</scope>
</reference>
<feature type="region of interest" description="Disordered" evidence="7">
    <location>
        <begin position="219"/>
        <end position="242"/>
    </location>
</feature>
<dbReference type="InterPro" id="IPR000403">
    <property type="entry name" value="PI3/4_kinase_cat_dom"/>
</dbReference>
<dbReference type="GO" id="GO:0005524">
    <property type="term" value="F:ATP binding"/>
    <property type="evidence" value="ECO:0007669"/>
    <property type="project" value="UniProtKB-KW"/>
</dbReference>
<dbReference type="SUPFAM" id="SSF54236">
    <property type="entry name" value="Ubiquitin-like"/>
    <property type="match status" value="2"/>
</dbReference>
<evidence type="ECO:0000256" key="2">
    <source>
        <dbReference type="ARBA" id="ARBA00012169"/>
    </source>
</evidence>
<keyword evidence="3" id="KW-0808">Transferase</keyword>
<dbReference type="PROSITE" id="PS50053">
    <property type="entry name" value="UBIQUITIN_2"/>
    <property type="match status" value="2"/>
</dbReference>
<dbReference type="PANTHER" id="PTHR45800">
    <property type="entry name" value="PHOSPHATIDYLINOSITOL 4-KINASE GAMMA"/>
    <property type="match status" value="1"/>
</dbReference>
<dbReference type="FunCoup" id="A0A7N2R3F3">
    <property type="interactions" value="1081"/>
</dbReference>
<dbReference type="KEGG" id="qlo:115986546"/>
<dbReference type="SMART" id="SM00213">
    <property type="entry name" value="UBQ"/>
    <property type="match status" value="2"/>
</dbReference>
<dbReference type="RefSeq" id="XP_030965535.1">
    <property type="nucleotide sequence ID" value="XM_031109675.1"/>
</dbReference>
<evidence type="ECO:0000259" key="8">
    <source>
        <dbReference type="PROSITE" id="PS50053"/>
    </source>
</evidence>
<evidence type="ECO:0000256" key="7">
    <source>
        <dbReference type="SAM" id="MobiDB-lite"/>
    </source>
</evidence>
<evidence type="ECO:0000256" key="3">
    <source>
        <dbReference type="ARBA" id="ARBA00022679"/>
    </source>
</evidence>
<dbReference type="InterPro" id="IPR044571">
    <property type="entry name" value="P4KG1-8"/>
</dbReference>
<keyword evidence="4" id="KW-0547">Nucleotide-binding</keyword>
<dbReference type="InterPro" id="IPR029071">
    <property type="entry name" value="Ubiquitin-like_domsf"/>
</dbReference>
<evidence type="ECO:0000313" key="11">
    <source>
        <dbReference type="Proteomes" id="UP000594261"/>
    </source>
</evidence>
<accession>A0A7N2R3F3</accession>
<dbReference type="Gene3D" id="3.10.20.90">
    <property type="entry name" value="Phosphatidylinositol 3-kinase Catalytic Subunit, Chain A, domain 1"/>
    <property type="match status" value="2"/>
</dbReference>
<dbReference type="OMA" id="EYDSIDS"/>
<dbReference type="GeneID" id="115986546"/>
<dbReference type="Proteomes" id="UP000594261">
    <property type="component" value="Chromosome 4"/>
</dbReference>
<dbReference type="PROSITE" id="PS50290">
    <property type="entry name" value="PI3_4_KINASE_3"/>
    <property type="match status" value="1"/>
</dbReference>
<keyword evidence="11" id="KW-1185">Reference proteome</keyword>
<dbReference type="AlphaFoldDB" id="A0A7N2R3F3"/>
<dbReference type="InterPro" id="IPR000626">
    <property type="entry name" value="Ubiquitin-like_dom"/>
</dbReference>
<keyword evidence="6" id="KW-0067">ATP-binding</keyword>
<evidence type="ECO:0000256" key="1">
    <source>
        <dbReference type="ARBA" id="ARBA00008941"/>
    </source>
</evidence>
<gene>
    <name evidence="10" type="primary">LOC115986546</name>
</gene>
<name>A0A7N2R3F3_QUELO</name>
<dbReference type="PANTHER" id="PTHR45800:SF24">
    <property type="entry name" value="PHOSPHATIDYLINOSITOL 4-KINASE GAMMA 4"/>
    <property type="match status" value="1"/>
</dbReference>
<organism evidence="10 11">
    <name type="scientific">Quercus lobata</name>
    <name type="common">Valley oak</name>
    <dbReference type="NCBI Taxonomy" id="97700"/>
    <lineage>
        <taxon>Eukaryota</taxon>
        <taxon>Viridiplantae</taxon>
        <taxon>Streptophyta</taxon>
        <taxon>Embryophyta</taxon>
        <taxon>Tracheophyta</taxon>
        <taxon>Spermatophyta</taxon>
        <taxon>Magnoliopsida</taxon>
        <taxon>eudicotyledons</taxon>
        <taxon>Gunneridae</taxon>
        <taxon>Pentapetalae</taxon>
        <taxon>rosids</taxon>
        <taxon>fabids</taxon>
        <taxon>Fagales</taxon>
        <taxon>Fagaceae</taxon>
        <taxon>Quercus</taxon>
    </lineage>
</organism>